<gene>
    <name evidence="2" type="ORF">DRH29_03655</name>
</gene>
<dbReference type="Proteomes" id="UP000281261">
    <property type="component" value="Unassembled WGS sequence"/>
</dbReference>
<accession>A0A420ZC94</accession>
<evidence type="ECO:0000313" key="3">
    <source>
        <dbReference type="Proteomes" id="UP000281261"/>
    </source>
</evidence>
<reference evidence="2 3" key="1">
    <citation type="submission" date="2018-06" db="EMBL/GenBank/DDBJ databases">
        <title>Extensive metabolic versatility and redundancy in microbially diverse, dynamic hydrothermal sediments.</title>
        <authorList>
            <person name="Dombrowski N."/>
            <person name="Teske A."/>
            <person name="Baker B.J."/>
        </authorList>
    </citation>
    <scope>NUCLEOTIDE SEQUENCE [LARGE SCALE GENOMIC DNA]</scope>
    <source>
        <strain evidence="2">B79_G16</strain>
    </source>
</reference>
<dbReference type="Gene3D" id="1.10.10.10">
    <property type="entry name" value="Winged helix-like DNA-binding domain superfamily/Winged helix DNA-binding domain"/>
    <property type="match status" value="1"/>
</dbReference>
<comment type="caution">
    <text evidence="2">The sequence shown here is derived from an EMBL/GenBank/DDBJ whole genome shotgun (WGS) entry which is preliminary data.</text>
</comment>
<evidence type="ECO:0008006" key="4">
    <source>
        <dbReference type="Google" id="ProtNLM"/>
    </source>
</evidence>
<dbReference type="AlphaFoldDB" id="A0A420ZC94"/>
<evidence type="ECO:0000313" key="2">
    <source>
        <dbReference type="EMBL" id="RLC36839.1"/>
    </source>
</evidence>
<feature type="compositionally biased region" description="Basic and acidic residues" evidence="1">
    <location>
        <begin position="7"/>
        <end position="17"/>
    </location>
</feature>
<dbReference type="EMBL" id="QMNG01000025">
    <property type="protein sequence ID" value="RLC36839.1"/>
    <property type="molecule type" value="Genomic_DNA"/>
</dbReference>
<protein>
    <recommendedName>
        <fullName evidence="4">Bacteriophage lambda Replication protein O N-terminal domain-containing protein</fullName>
    </recommendedName>
</protein>
<name>A0A420ZC94_UNCK3</name>
<sequence length="323" mass="36079">MKMTKKGKLETQFEKDKKKPRKKRRNIFANYATGEADPSQVKPLTPAAPSQVKETAPEETSHLQLAGPTTPAFNLNIKQNFLKIPNQMFDNLPLSPFEMSVYFQLFRLSWGYQKNYCRVTLDALRSRCLMSRKGAHTALTSLERKGYVIKLIKNRKYGNVYIVRLPSGSDEDVSLGDISQGDIPEGDISPGDVGCLPGRHPPHPMKAYLSFEGLCLKDNFKDTPPLTPPHGGGGPELTIKTGRWPRKPVVWKPWDEIHTKISEMLPYEDFRPLARASIAVRGLGKSIYLRADGLTPEVLSEPLKKALSLALAEQGIDTLQIAV</sequence>
<organism evidence="2 3">
    <name type="scientific">candidate division Kazan bacterium</name>
    <dbReference type="NCBI Taxonomy" id="2202143"/>
    <lineage>
        <taxon>Bacteria</taxon>
        <taxon>Bacteria division Kazan-3B-28</taxon>
    </lineage>
</organism>
<dbReference type="InterPro" id="IPR036388">
    <property type="entry name" value="WH-like_DNA-bd_sf"/>
</dbReference>
<evidence type="ECO:0000256" key="1">
    <source>
        <dbReference type="SAM" id="MobiDB-lite"/>
    </source>
</evidence>
<feature type="region of interest" description="Disordered" evidence="1">
    <location>
        <begin position="1"/>
        <end position="67"/>
    </location>
</feature>
<proteinExistence type="predicted"/>